<evidence type="ECO:0000313" key="1">
    <source>
        <dbReference type="EMBL" id="RWS19878.1"/>
    </source>
</evidence>
<dbReference type="VEuPathDB" id="VectorBase:LDEU012162"/>
<dbReference type="InterPro" id="IPR036397">
    <property type="entry name" value="RNaseH_sf"/>
</dbReference>
<dbReference type="GO" id="GO:0003676">
    <property type="term" value="F:nucleic acid binding"/>
    <property type="evidence" value="ECO:0007669"/>
    <property type="project" value="InterPro"/>
</dbReference>
<dbReference type="Proteomes" id="UP000288716">
    <property type="component" value="Unassembled WGS sequence"/>
</dbReference>
<evidence type="ECO:0000313" key="2">
    <source>
        <dbReference type="Proteomes" id="UP000288716"/>
    </source>
</evidence>
<keyword evidence="2" id="KW-1185">Reference proteome</keyword>
<sequence length="131" mass="15320">MMRYSKFCIKGRLTKFIEKFHSNDRYILWADNASCHYGSETVNVLENSTINYVPKSHNPANVPQLRPIERFWAMLKQKVYANGYQAENLHSLRRRIVSKIKTFDLVTLENLFHNFESNIRIAASIGPDEVL</sequence>
<dbReference type="STRING" id="299467.A0A443RXJ7"/>
<name>A0A443RXJ7_9ACAR</name>
<evidence type="ECO:0008006" key="3">
    <source>
        <dbReference type="Google" id="ProtNLM"/>
    </source>
</evidence>
<organism evidence="1 2">
    <name type="scientific">Leptotrombidium deliense</name>
    <dbReference type="NCBI Taxonomy" id="299467"/>
    <lineage>
        <taxon>Eukaryota</taxon>
        <taxon>Metazoa</taxon>
        <taxon>Ecdysozoa</taxon>
        <taxon>Arthropoda</taxon>
        <taxon>Chelicerata</taxon>
        <taxon>Arachnida</taxon>
        <taxon>Acari</taxon>
        <taxon>Acariformes</taxon>
        <taxon>Trombidiformes</taxon>
        <taxon>Prostigmata</taxon>
        <taxon>Anystina</taxon>
        <taxon>Parasitengona</taxon>
        <taxon>Trombiculoidea</taxon>
        <taxon>Trombiculidae</taxon>
        <taxon>Leptotrombidium</taxon>
    </lineage>
</organism>
<accession>A0A443RXJ7</accession>
<reference evidence="1 2" key="1">
    <citation type="journal article" date="2018" name="Gigascience">
        <title>Genomes of trombidid mites reveal novel predicted allergens and laterally-transferred genes associated with secondary metabolism.</title>
        <authorList>
            <person name="Dong X."/>
            <person name="Chaisiri K."/>
            <person name="Xia D."/>
            <person name="Armstrong S.D."/>
            <person name="Fang Y."/>
            <person name="Donnelly M.J."/>
            <person name="Kadowaki T."/>
            <person name="McGarry J.W."/>
            <person name="Darby A.C."/>
            <person name="Makepeace B.L."/>
        </authorList>
    </citation>
    <scope>NUCLEOTIDE SEQUENCE [LARGE SCALE GENOMIC DNA]</scope>
    <source>
        <strain evidence="1">UoL-UT</strain>
    </source>
</reference>
<proteinExistence type="predicted"/>
<gene>
    <name evidence="1" type="ORF">B4U80_11465</name>
</gene>
<dbReference type="AlphaFoldDB" id="A0A443RXJ7"/>
<dbReference type="Gene3D" id="3.30.420.10">
    <property type="entry name" value="Ribonuclease H-like superfamily/Ribonuclease H"/>
    <property type="match status" value="1"/>
</dbReference>
<protein>
    <recommendedName>
        <fullName evidence="3">Tc1-like transposase DDE domain-containing protein</fullName>
    </recommendedName>
</protein>
<dbReference type="OrthoDB" id="6507355at2759"/>
<dbReference type="EMBL" id="NCKV01021971">
    <property type="protein sequence ID" value="RWS19878.1"/>
    <property type="molecule type" value="Genomic_DNA"/>
</dbReference>
<comment type="caution">
    <text evidence="1">The sequence shown here is derived from an EMBL/GenBank/DDBJ whole genome shotgun (WGS) entry which is preliminary data.</text>
</comment>